<dbReference type="EMBL" id="CP115396">
    <property type="protein sequence ID" value="WBO85125.1"/>
    <property type="molecule type" value="Genomic_DNA"/>
</dbReference>
<organism evidence="4 5">
    <name type="scientific">Hymenobacter yonginensis</name>
    <dbReference type="NCBI Taxonomy" id="748197"/>
    <lineage>
        <taxon>Bacteria</taxon>
        <taxon>Pseudomonadati</taxon>
        <taxon>Bacteroidota</taxon>
        <taxon>Cytophagia</taxon>
        <taxon>Cytophagales</taxon>
        <taxon>Hymenobacteraceae</taxon>
        <taxon>Hymenobacter</taxon>
    </lineage>
</organism>
<keyword evidence="2" id="KW-0732">Signal</keyword>
<evidence type="ECO:0000256" key="1">
    <source>
        <dbReference type="SAM" id="MobiDB-lite"/>
    </source>
</evidence>
<reference evidence="4 5" key="1">
    <citation type="journal article" date="2011" name="Int. J. Syst. Evol. Microbiol.">
        <title>Hymenobacter yonginensis sp. nov., isolated from a mesotrophic artificial lake.</title>
        <authorList>
            <person name="Joung Y."/>
            <person name="Cho S.H."/>
            <person name="Kim H."/>
            <person name="Kim S.B."/>
            <person name="Joh K."/>
        </authorList>
    </citation>
    <scope>NUCLEOTIDE SEQUENCE [LARGE SCALE GENOMIC DNA]</scope>
    <source>
        <strain evidence="4 5">KCTC 22745</strain>
    </source>
</reference>
<protein>
    <submittedName>
        <fullName evidence="4">T9SS type A sorting domain-containing protein</fullName>
    </submittedName>
</protein>
<gene>
    <name evidence="4" type="ORF">O9Z63_02540</name>
</gene>
<dbReference type="NCBIfam" id="TIGR04183">
    <property type="entry name" value="Por_Secre_tail"/>
    <property type="match status" value="1"/>
</dbReference>
<dbReference type="Proteomes" id="UP001211872">
    <property type="component" value="Chromosome"/>
</dbReference>
<sequence length="284" mass="31086">MNTTSLKLLAATLLLLLTTGTDARPRWQGPGTPARTETKAYLQQNVLPVLRQQRQQLETRLSSADRTQLASYRTELHTLRQQAHTLRQAARPAAGTARPDLTPEQQQQRQQLRAATKALLLNVAQLARKYEADISQLTQPLQPQQQKWAADLAAIRARHTPASAEAAAAGPPRHAAASHLLRPVRFLLLDPAAPTQAPAGTAASLYPNPAVAASQLTYEMQKPGPVTVELLDGRGNTLRTVAQESRQDKGPHTLSIDLSDLPAGIYFYKISTRTGAETRRFVKE</sequence>
<evidence type="ECO:0000256" key="2">
    <source>
        <dbReference type="SAM" id="SignalP"/>
    </source>
</evidence>
<evidence type="ECO:0000259" key="3">
    <source>
        <dbReference type="Pfam" id="PF18962"/>
    </source>
</evidence>
<dbReference type="RefSeq" id="WP_270127715.1">
    <property type="nucleotide sequence ID" value="NZ_CP115396.1"/>
</dbReference>
<feature type="chain" id="PRO_5045190111" evidence="2">
    <location>
        <begin position="24"/>
        <end position="284"/>
    </location>
</feature>
<accession>A0ABY7PR13</accession>
<feature type="domain" description="Secretion system C-terminal sorting" evidence="3">
    <location>
        <begin position="205"/>
        <end position="281"/>
    </location>
</feature>
<feature type="region of interest" description="Disordered" evidence="1">
    <location>
        <begin position="87"/>
        <end position="110"/>
    </location>
</feature>
<name>A0ABY7PR13_9BACT</name>
<evidence type="ECO:0000313" key="5">
    <source>
        <dbReference type="Proteomes" id="UP001211872"/>
    </source>
</evidence>
<proteinExistence type="predicted"/>
<evidence type="ECO:0000313" key="4">
    <source>
        <dbReference type="EMBL" id="WBO85125.1"/>
    </source>
</evidence>
<feature type="signal peptide" evidence="2">
    <location>
        <begin position="1"/>
        <end position="23"/>
    </location>
</feature>
<dbReference type="Pfam" id="PF18962">
    <property type="entry name" value="Por_Secre_tail"/>
    <property type="match status" value="1"/>
</dbReference>
<dbReference type="InterPro" id="IPR026444">
    <property type="entry name" value="Secre_tail"/>
</dbReference>
<keyword evidence="5" id="KW-1185">Reference proteome</keyword>